<gene>
    <name evidence="8" type="primary">glgA</name>
    <name evidence="11" type="ORF">E8A74_05555</name>
</gene>
<keyword evidence="7 8" id="KW-0320">Glycogen biosynthesis</keyword>
<evidence type="ECO:0000256" key="3">
    <source>
        <dbReference type="ARBA" id="ARBA00004964"/>
    </source>
</evidence>
<dbReference type="InterPro" id="IPR001296">
    <property type="entry name" value="Glyco_trans_1"/>
</dbReference>
<evidence type="ECO:0000259" key="10">
    <source>
        <dbReference type="Pfam" id="PF08323"/>
    </source>
</evidence>
<dbReference type="UniPathway" id="UPA00164"/>
<protein>
    <recommendedName>
        <fullName evidence="8">Glycogen synthase</fullName>
        <ecNumber evidence="8">2.4.1.21</ecNumber>
    </recommendedName>
    <alternativeName>
        <fullName evidence="8">Starch [bacterial glycogen] synthase</fullName>
    </alternativeName>
</protein>
<dbReference type="InterPro" id="IPR013534">
    <property type="entry name" value="Starch_synth_cat_dom"/>
</dbReference>
<evidence type="ECO:0000256" key="6">
    <source>
        <dbReference type="ARBA" id="ARBA00022679"/>
    </source>
</evidence>
<dbReference type="EMBL" id="SSMQ01000004">
    <property type="protein sequence ID" value="TKD12076.1"/>
    <property type="molecule type" value="Genomic_DNA"/>
</dbReference>
<dbReference type="NCBIfam" id="TIGR02095">
    <property type="entry name" value="glgA"/>
    <property type="match status" value="1"/>
</dbReference>
<dbReference type="PANTHER" id="PTHR45825">
    <property type="entry name" value="GRANULE-BOUND STARCH SYNTHASE 1, CHLOROPLASTIC/AMYLOPLASTIC"/>
    <property type="match status" value="1"/>
</dbReference>
<dbReference type="HAMAP" id="MF_00484">
    <property type="entry name" value="Glycogen_synth"/>
    <property type="match status" value="1"/>
</dbReference>
<dbReference type="GO" id="GO:0005978">
    <property type="term" value="P:glycogen biosynthetic process"/>
    <property type="evidence" value="ECO:0007669"/>
    <property type="project" value="UniProtKB-UniRule"/>
</dbReference>
<organism evidence="11 12">
    <name type="scientific">Polyangium fumosum</name>
    <dbReference type="NCBI Taxonomy" id="889272"/>
    <lineage>
        <taxon>Bacteria</taxon>
        <taxon>Pseudomonadati</taxon>
        <taxon>Myxococcota</taxon>
        <taxon>Polyangia</taxon>
        <taxon>Polyangiales</taxon>
        <taxon>Polyangiaceae</taxon>
        <taxon>Polyangium</taxon>
    </lineage>
</organism>
<feature type="binding site" evidence="8">
    <location>
        <position position="15"/>
    </location>
    <ligand>
        <name>ADP-alpha-D-glucose</name>
        <dbReference type="ChEBI" id="CHEBI:57498"/>
    </ligand>
</feature>
<dbReference type="SUPFAM" id="SSF53756">
    <property type="entry name" value="UDP-Glycosyltransferase/glycogen phosphorylase"/>
    <property type="match status" value="1"/>
</dbReference>
<comment type="catalytic activity">
    <reaction evidence="1 8">
        <text>[(1-&gt;4)-alpha-D-glucosyl](n) + ADP-alpha-D-glucose = [(1-&gt;4)-alpha-D-glucosyl](n+1) + ADP + H(+)</text>
        <dbReference type="Rhea" id="RHEA:18189"/>
        <dbReference type="Rhea" id="RHEA-COMP:9584"/>
        <dbReference type="Rhea" id="RHEA-COMP:9587"/>
        <dbReference type="ChEBI" id="CHEBI:15378"/>
        <dbReference type="ChEBI" id="CHEBI:15444"/>
        <dbReference type="ChEBI" id="CHEBI:57498"/>
        <dbReference type="ChEBI" id="CHEBI:456216"/>
        <dbReference type="EC" id="2.4.1.21"/>
    </reaction>
</comment>
<keyword evidence="12" id="KW-1185">Reference proteome</keyword>
<evidence type="ECO:0000256" key="5">
    <source>
        <dbReference type="ARBA" id="ARBA00022676"/>
    </source>
</evidence>
<dbReference type="OrthoDB" id="9808590at2"/>
<dbReference type="AlphaFoldDB" id="A0A4U1JJS5"/>
<evidence type="ECO:0000313" key="11">
    <source>
        <dbReference type="EMBL" id="TKD12076.1"/>
    </source>
</evidence>
<accession>A0A4U1JJS5</accession>
<comment type="pathway">
    <text evidence="3 8">Glycan biosynthesis; glycogen biosynthesis.</text>
</comment>
<dbReference type="PANTHER" id="PTHR45825:SF11">
    <property type="entry name" value="ALPHA AMYLASE DOMAIN-CONTAINING PROTEIN"/>
    <property type="match status" value="1"/>
</dbReference>
<comment type="function">
    <text evidence="2 8">Synthesizes alpha-1,4-glucan chains using ADP-glucose.</text>
</comment>
<dbReference type="CDD" id="cd03791">
    <property type="entry name" value="GT5_Glycogen_synthase_DULL1-like"/>
    <property type="match status" value="1"/>
</dbReference>
<dbReference type="GO" id="GO:0004373">
    <property type="term" value="F:alpha-1,4-glucan glucosyltransferase (UDP-glucose donor) activity"/>
    <property type="evidence" value="ECO:0007669"/>
    <property type="project" value="InterPro"/>
</dbReference>
<name>A0A4U1JJS5_9BACT</name>
<dbReference type="GO" id="GO:0009011">
    <property type="term" value="F:alpha-1,4-glucan glucosyltransferase (ADP-glucose donor) activity"/>
    <property type="evidence" value="ECO:0007669"/>
    <property type="project" value="UniProtKB-UniRule"/>
</dbReference>
<sequence length="486" mass="52397">MDILFVASEIAPMVKVTGLADVVASLSKALRLLGHKVTLALPRYPGIEASGVMIARRLTPLVLTMGGERVEVTVFDGRLGSGVELVLFDVPGLFSEGPSRLADEDEGDLAAARRYGVFALSVVELVRQRALAGTPFEVVHAHDWPAALVPYLLRDREGDARPASVLTLHDLARQGLFPREALRVIGLGDEHFQPSLLEFYGKVSFLKAGLLAADAITTVSPTYAREILTPDHGERLDGVLATRAKESEIVGIVNGIDYAVYNPMTDPALPARYDAEDTTNKARCKSALLAELGLPIDIERPLVVSVGRISTQKGGDLLATALPKLLKSDVTVVVAGAGDRAIVTKLEAAIGKAPERARLLGDAAEPLVHRLFAAADIVLVPSRYEPCGLVQLYAQRYGALPVAYRTGGLLDTIVDCDAALETGTGFLYDKPTSTHLVGAVQRALAAMASPRWPALRRRVMRLDLGWDRPARRYVHVYRSAMSKRVP</sequence>
<dbReference type="Gene3D" id="3.40.50.2000">
    <property type="entry name" value="Glycogen Phosphorylase B"/>
    <property type="match status" value="2"/>
</dbReference>
<keyword evidence="5 8" id="KW-0328">Glycosyltransferase</keyword>
<dbReference type="EC" id="2.4.1.21" evidence="8"/>
<dbReference type="Proteomes" id="UP000309215">
    <property type="component" value="Unassembled WGS sequence"/>
</dbReference>
<evidence type="ECO:0000256" key="8">
    <source>
        <dbReference type="HAMAP-Rule" id="MF_00484"/>
    </source>
</evidence>
<evidence type="ECO:0000313" key="12">
    <source>
        <dbReference type="Proteomes" id="UP000309215"/>
    </source>
</evidence>
<reference evidence="11 12" key="1">
    <citation type="submission" date="2019-04" db="EMBL/GenBank/DDBJ databases">
        <authorList>
            <person name="Li Y."/>
            <person name="Wang J."/>
        </authorList>
    </citation>
    <scope>NUCLEOTIDE SEQUENCE [LARGE SCALE GENOMIC DNA]</scope>
    <source>
        <strain evidence="11 12">DSM 14668</strain>
    </source>
</reference>
<feature type="domain" description="Starch synthase catalytic" evidence="10">
    <location>
        <begin position="3"/>
        <end position="241"/>
    </location>
</feature>
<dbReference type="Pfam" id="PF08323">
    <property type="entry name" value="Glyco_transf_5"/>
    <property type="match status" value="1"/>
</dbReference>
<proteinExistence type="inferred from homology"/>
<comment type="caution">
    <text evidence="11">The sequence shown here is derived from an EMBL/GenBank/DDBJ whole genome shotgun (WGS) entry which is preliminary data.</text>
</comment>
<evidence type="ECO:0000256" key="7">
    <source>
        <dbReference type="ARBA" id="ARBA00023056"/>
    </source>
</evidence>
<evidence type="ECO:0000256" key="1">
    <source>
        <dbReference type="ARBA" id="ARBA00001478"/>
    </source>
</evidence>
<dbReference type="InterPro" id="IPR011835">
    <property type="entry name" value="GS/SS"/>
</dbReference>
<feature type="domain" description="Glycosyl transferase family 1" evidence="9">
    <location>
        <begin position="297"/>
        <end position="445"/>
    </location>
</feature>
<comment type="similarity">
    <text evidence="4 8">Belongs to the glycosyltransferase 1 family. Bacterial/plant glycogen synthase subfamily.</text>
</comment>
<keyword evidence="6 8" id="KW-0808">Transferase</keyword>
<dbReference type="RefSeq" id="WP_136927871.1">
    <property type="nucleotide sequence ID" value="NZ_SSMQ01000004.1"/>
</dbReference>
<evidence type="ECO:0000256" key="4">
    <source>
        <dbReference type="ARBA" id="ARBA00010281"/>
    </source>
</evidence>
<evidence type="ECO:0000259" key="9">
    <source>
        <dbReference type="Pfam" id="PF00534"/>
    </source>
</evidence>
<dbReference type="Pfam" id="PF00534">
    <property type="entry name" value="Glycos_transf_1"/>
    <property type="match status" value="1"/>
</dbReference>
<evidence type="ECO:0000256" key="2">
    <source>
        <dbReference type="ARBA" id="ARBA00002764"/>
    </source>
</evidence>